<dbReference type="InterPro" id="IPR047850">
    <property type="entry name" value="RNF17-like_TUDOR_rpt5"/>
</dbReference>
<dbReference type="EMBL" id="JAAWVN010026910">
    <property type="protein sequence ID" value="MBN3294537.1"/>
    <property type="molecule type" value="Genomic_DNA"/>
</dbReference>
<comment type="caution">
    <text evidence="2">The sequence shown here is derived from an EMBL/GenBank/DDBJ whole genome shotgun (WGS) entry which is preliminary data.</text>
</comment>
<sequence>MVTPNEVYLSPSDGVHEVSNLENATLQDVLDQINEKTDTLPFVTDFCPGAPCLAQYSDGKYYFRAEMIKVLNLSPVKVLVKHVDYGSSAILITSRLRQIPAELMKYPRQAVKVILGGFKPLQNDLESERILYKPEWSMKALWAMMDLLQSKTLQAQIVSQDEKVTVHLFENGSLIHETFVKNGYAEYI</sequence>
<dbReference type="SUPFAM" id="SSF50199">
    <property type="entry name" value="Staphylococcal nuclease"/>
    <property type="match status" value="1"/>
</dbReference>
<dbReference type="PANTHER" id="PTHR16442">
    <property type="entry name" value="RING FINGER PROTEIN 17"/>
    <property type="match status" value="1"/>
</dbReference>
<gene>
    <name evidence="2" type="primary">Rnf17</name>
    <name evidence="2" type="ORF">GTO92_0003237</name>
</gene>
<dbReference type="Pfam" id="PF00567">
    <property type="entry name" value="TUDOR"/>
    <property type="match status" value="1"/>
</dbReference>
<reference evidence="2" key="1">
    <citation type="journal article" date="2021" name="Cell">
        <title>Tracing the genetic footprints of vertebrate landing in non-teleost ray-finned fishes.</title>
        <authorList>
            <person name="Bi X."/>
            <person name="Wang K."/>
            <person name="Yang L."/>
            <person name="Pan H."/>
            <person name="Jiang H."/>
            <person name="Wei Q."/>
            <person name="Fang M."/>
            <person name="Yu H."/>
            <person name="Zhu C."/>
            <person name="Cai Y."/>
            <person name="He Y."/>
            <person name="Gan X."/>
            <person name="Zeng H."/>
            <person name="Yu D."/>
            <person name="Zhu Y."/>
            <person name="Jiang H."/>
            <person name="Qiu Q."/>
            <person name="Yang H."/>
            <person name="Zhang Y.E."/>
            <person name="Wang W."/>
            <person name="Zhu M."/>
            <person name="He S."/>
            <person name="Zhang G."/>
        </authorList>
    </citation>
    <scope>NUCLEOTIDE SEQUENCE</scope>
    <source>
        <strain evidence="2">Bchr_001</strain>
    </source>
</reference>
<organism evidence="2 3">
    <name type="scientific">Polypterus senegalus</name>
    <name type="common">Senegal bichir</name>
    <dbReference type="NCBI Taxonomy" id="55291"/>
    <lineage>
        <taxon>Eukaryota</taxon>
        <taxon>Metazoa</taxon>
        <taxon>Chordata</taxon>
        <taxon>Craniata</taxon>
        <taxon>Vertebrata</taxon>
        <taxon>Euteleostomi</taxon>
        <taxon>Actinopterygii</taxon>
        <taxon>Polypteriformes</taxon>
        <taxon>Polypteridae</taxon>
        <taxon>Polypterus</taxon>
    </lineage>
</organism>
<feature type="non-terminal residue" evidence="2">
    <location>
        <position position="1"/>
    </location>
</feature>
<dbReference type="SUPFAM" id="SSF63748">
    <property type="entry name" value="Tudor/PWWP/MBT"/>
    <property type="match status" value="1"/>
</dbReference>
<evidence type="ECO:0000313" key="2">
    <source>
        <dbReference type="EMBL" id="MBN3294537.1"/>
    </source>
</evidence>
<dbReference type="Proteomes" id="UP001166052">
    <property type="component" value="Unassembled WGS sequence"/>
</dbReference>
<name>A0ABS2Z680_POLSE</name>
<protein>
    <submittedName>
        <fullName evidence="2">RNF17 protein</fullName>
    </submittedName>
</protein>
<feature type="domain" description="Tudor" evidence="1">
    <location>
        <begin position="45"/>
        <end position="106"/>
    </location>
</feature>
<accession>A0ABS2Z680</accession>
<dbReference type="SMART" id="SM00333">
    <property type="entry name" value="TUDOR"/>
    <property type="match status" value="1"/>
</dbReference>
<dbReference type="PROSITE" id="PS50304">
    <property type="entry name" value="TUDOR"/>
    <property type="match status" value="1"/>
</dbReference>
<dbReference type="InterPro" id="IPR002999">
    <property type="entry name" value="Tudor"/>
</dbReference>
<feature type="non-terminal residue" evidence="2">
    <location>
        <position position="188"/>
    </location>
</feature>
<dbReference type="Gene3D" id="2.30.30.140">
    <property type="match status" value="1"/>
</dbReference>
<dbReference type="InterPro" id="IPR035437">
    <property type="entry name" value="SNase_OB-fold_sf"/>
</dbReference>
<evidence type="ECO:0000313" key="3">
    <source>
        <dbReference type="Proteomes" id="UP001166052"/>
    </source>
</evidence>
<keyword evidence="3" id="KW-1185">Reference proteome</keyword>
<dbReference type="Gene3D" id="2.40.50.90">
    <property type="match status" value="1"/>
</dbReference>
<proteinExistence type="predicted"/>
<dbReference type="CDD" id="cd20418">
    <property type="entry name" value="Tudor_TDRD4_rpt5"/>
    <property type="match status" value="1"/>
</dbReference>
<evidence type="ECO:0000259" key="1">
    <source>
        <dbReference type="PROSITE" id="PS50304"/>
    </source>
</evidence>
<dbReference type="PANTHER" id="PTHR16442:SF1">
    <property type="entry name" value="RING FINGER PROTEIN 17"/>
    <property type="match status" value="1"/>
</dbReference>